<dbReference type="InterPro" id="IPR051209">
    <property type="entry name" value="FAD-bind_Monooxygenase_sf"/>
</dbReference>
<evidence type="ECO:0000313" key="6">
    <source>
        <dbReference type="Proteomes" id="UP000306050"/>
    </source>
</evidence>
<dbReference type="InterPro" id="IPR036188">
    <property type="entry name" value="FAD/NAD-bd_sf"/>
</dbReference>
<dbReference type="Gene3D" id="3.50.50.60">
    <property type="entry name" value="FAD/NAD(P)-binding domain"/>
    <property type="match status" value="3"/>
</dbReference>
<name>A0A4U7KRL5_9BASI</name>
<gene>
    <name evidence="5" type="ORF">EX895_004736</name>
</gene>
<comment type="similarity">
    <text evidence="1">Belongs to the FAD-binding monooxygenase family.</text>
</comment>
<dbReference type="SUPFAM" id="SSF51905">
    <property type="entry name" value="FAD/NAD(P)-binding domain"/>
    <property type="match status" value="1"/>
</dbReference>
<organism evidence="5 6">
    <name type="scientific">Sporisorium graminicola</name>
    <dbReference type="NCBI Taxonomy" id="280036"/>
    <lineage>
        <taxon>Eukaryota</taxon>
        <taxon>Fungi</taxon>
        <taxon>Dikarya</taxon>
        <taxon>Basidiomycota</taxon>
        <taxon>Ustilaginomycotina</taxon>
        <taxon>Ustilaginomycetes</taxon>
        <taxon>Ustilaginales</taxon>
        <taxon>Ustilaginaceae</taxon>
        <taxon>Sporisorium</taxon>
    </lineage>
</organism>
<dbReference type="GO" id="GO:0050661">
    <property type="term" value="F:NADP binding"/>
    <property type="evidence" value="ECO:0007669"/>
    <property type="project" value="InterPro"/>
</dbReference>
<dbReference type="GO" id="GO:0004499">
    <property type="term" value="F:N,N-dimethylaniline monooxygenase activity"/>
    <property type="evidence" value="ECO:0007669"/>
    <property type="project" value="InterPro"/>
</dbReference>
<evidence type="ECO:0000256" key="3">
    <source>
        <dbReference type="ARBA" id="ARBA00022827"/>
    </source>
</evidence>
<keyword evidence="4" id="KW-0560">Oxidoreductase</keyword>
<evidence type="ECO:0000256" key="2">
    <source>
        <dbReference type="ARBA" id="ARBA00022630"/>
    </source>
</evidence>
<dbReference type="InterPro" id="IPR020946">
    <property type="entry name" value="Flavin_mOase-like"/>
</dbReference>
<dbReference type="Pfam" id="PF00743">
    <property type="entry name" value="FMO-like"/>
    <property type="match status" value="1"/>
</dbReference>
<dbReference type="KEGG" id="sgra:EX895_004736"/>
<protein>
    <recommendedName>
        <fullName evidence="7">FAD/NAD(P)-binding domain-containing protein</fullName>
    </recommendedName>
</protein>
<sequence length="578" mass="64392">MEKSTSYEAQTDYDAIIIGGGVSGITSAIRLKTELGLSRVLIIEKALAFGGTWNANTYPGCACDVPTRLYSISTEQQRTWSSLYAPQTEIKDYLNNVAHKHNLHDHTLFGYVGKRATFHAPSGTWHVEAQSASGEKATWSGTARVLVSGMGALSIPKKCDVPGASEFKGALFHSAQWDPTVSIEGKRVVILGNGCSSTQVIGAIAPKVAQITQIVRSKHWVSPFPKDLFKRFAALQRYVPGWTQLERFNLAMYMESHFIQSDRCYGRGSRKRYVETCQRYVRECAPREYHDMLLPDPTQIQVACKRRIFDNGYIPALCRKNVELTTDQAVRITEESVILASGREVKADVIVLATGFNPDKYILQMDIVGADGTSLEQYWAERGVPQAYRSTLVYGFPNLFLIWGPNSVTGHFSAIWSIEAAVRLMTLLLRPVFSPRALASATVCASSRAEEKEQRYIHQRMQTKIYTTGCGAWYTDPETGKVTALAPCLQHTFQRRCRNPVLADIEYKGIEGKPASYMPLKTRLGMALGRGQIPNPDKPQGALQKAKDAIGSRTLQAASWVFDQVVPWDFPEPYNRDL</sequence>
<keyword evidence="3" id="KW-0274">FAD</keyword>
<dbReference type="EMBL" id="SRRM01000017">
    <property type="protein sequence ID" value="TKY86587.1"/>
    <property type="molecule type" value="Genomic_DNA"/>
</dbReference>
<dbReference type="GeneID" id="40727631"/>
<dbReference type="PANTHER" id="PTHR42877:SF5">
    <property type="entry name" value="L-ORNITHINE N(5)-MONOOXYGENASE-RELATED"/>
    <property type="match status" value="1"/>
</dbReference>
<dbReference type="GO" id="GO:0050660">
    <property type="term" value="F:flavin adenine dinucleotide binding"/>
    <property type="evidence" value="ECO:0007669"/>
    <property type="project" value="InterPro"/>
</dbReference>
<keyword evidence="6" id="KW-1185">Reference proteome</keyword>
<proteinExistence type="inferred from homology"/>
<evidence type="ECO:0000313" key="5">
    <source>
        <dbReference type="EMBL" id="TKY86587.1"/>
    </source>
</evidence>
<comment type="caution">
    <text evidence="5">The sequence shown here is derived from an EMBL/GenBank/DDBJ whole genome shotgun (WGS) entry which is preliminary data.</text>
</comment>
<dbReference type="OrthoDB" id="74360at2759"/>
<dbReference type="PANTHER" id="PTHR42877">
    <property type="entry name" value="L-ORNITHINE N(5)-MONOOXYGENASE-RELATED"/>
    <property type="match status" value="1"/>
</dbReference>
<dbReference type="RefSeq" id="XP_029738572.1">
    <property type="nucleotide sequence ID" value="XM_029885330.1"/>
</dbReference>
<evidence type="ECO:0000256" key="1">
    <source>
        <dbReference type="ARBA" id="ARBA00010139"/>
    </source>
</evidence>
<dbReference type="AlphaFoldDB" id="A0A4U7KRL5"/>
<dbReference type="Proteomes" id="UP000306050">
    <property type="component" value="Chromosome SGRAM_4"/>
</dbReference>
<keyword evidence="2" id="KW-0285">Flavoprotein</keyword>
<reference evidence="5 6" key="1">
    <citation type="submission" date="2019-05" db="EMBL/GenBank/DDBJ databases">
        <title>Sporisorium graminicola CBS 10092 draft sequencing and annotation.</title>
        <authorList>
            <person name="Solano-Gonzalez S."/>
            <person name="Caddick M.X."/>
            <person name="Darby A."/>
        </authorList>
    </citation>
    <scope>NUCLEOTIDE SEQUENCE [LARGE SCALE GENOMIC DNA]</scope>
    <source>
        <strain evidence="5 6">CBS 10092</strain>
    </source>
</reference>
<accession>A0A4U7KRL5</accession>
<evidence type="ECO:0008006" key="7">
    <source>
        <dbReference type="Google" id="ProtNLM"/>
    </source>
</evidence>
<evidence type="ECO:0000256" key="4">
    <source>
        <dbReference type="ARBA" id="ARBA00023002"/>
    </source>
</evidence>